<evidence type="ECO:0000256" key="2">
    <source>
        <dbReference type="SAM" id="Phobius"/>
    </source>
</evidence>
<keyword evidence="2" id="KW-1133">Transmembrane helix</keyword>
<name>A0A7R9YE84_9STRA</name>
<accession>A0A7R9YE84</accession>
<keyword evidence="2" id="KW-0472">Membrane</keyword>
<feature type="transmembrane region" description="Helical" evidence="2">
    <location>
        <begin position="166"/>
        <end position="192"/>
    </location>
</feature>
<organism evidence="3">
    <name type="scientific">Pinguiococcus pyrenoidosus</name>
    <dbReference type="NCBI Taxonomy" id="172671"/>
    <lineage>
        <taxon>Eukaryota</taxon>
        <taxon>Sar</taxon>
        <taxon>Stramenopiles</taxon>
        <taxon>Ochrophyta</taxon>
        <taxon>Pinguiophyceae</taxon>
        <taxon>Pinguiochrysidales</taxon>
        <taxon>Pinguiochrysidaceae</taxon>
        <taxon>Pinguiococcus</taxon>
    </lineage>
</organism>
<feature type="region of interest" description="Disordered" evidence="1">
    <location>
        <begin position="202"/>
        <end position="232"/>
    </location>
</feature>
<sequence length="232" mass="24733">MFGNIILTNTDTAGILQDDCGSELRTQVLPNDPSTKDFLFVSSNIIINGLGQAIQTDIGCEGLSEAREVNPFLRLMPRDASETSALFDPTTGEFIDKDETLRSPSFTNVDEAPADAFFDRARYHGAFGSDDLWIAGWSLLASTGQISAQTASSSSDDGNDGFTGDVVVGVAIALGVLAALIIGVIVYFMLIARSYQSEYDKMAGRKGADEENGTPGGKEVAMVETRKKPESA</sequence>
<proteinExistence type="predicted"/>
<keyword evidence="2" id="KW-0812">Transmembrane</keyword>
<evidence type="ECO:0000256" key="1">
    <source>
        <dbReference type="SAM" id="MobiDB-lite"/>
    </source>
</evidence>
<reference evidence="3" key="1">
    <citation type="submission" date="2021-01" db="EMBL/GenBank/DDBJ databases">
        <authorList>
            <person name="Corre E."/>
            <person name="Pelletier E."/>
            <person name="Niang G."/>
            <person name="Scheremetjew M."/>
            <person name="Finn R."/>
            <person name="Kale V."/>
            <person name="Holt S."/>
            <person name="Cochrane G."/>
            <person name="Meng A."/>
            <person name="Brown T."/>
            <person name="Cohen L."/>
        </authorList>
    </citation>
    <scope>NUCLEOTIDE SEQUENCE</scope>
    <source>
        <strain evidence="3">CCMP2078</strain>
    </source>
</reference>
<gene>
    <name evidence="3" type="ORF">PPYR1160_LOCUS12249</name>
</gene>
<dbReference type="EMBL" id="HBEA01016052">
    <property type="protein sequence ID" value="CAD8262747.1"/>
    <property type="molecule type" value="Transcribed_RNA"/>
</dbReference>
<protein>
    <submittedName>
        <fullName evidence="3">Uncharacterized protein</fullName>
    </submittedName>
</protein>
<dbReference type="AlphaFoldDB" id="A0A7R9YE84"/>
<evidence type="ECO:0000313" key="3">
    <source>
        <dbReference type="EMBL" id="CAD8262747.1"/>
    </source>
</evidence>